<accession>A0A0M3K2I3</accession>
<dbReference type="WBParaSite" id="ASIM_0001512801-mRNA-1">
    <property type="protein sequence ID" value="ASIM_0001512801-mRNA-1"/>
    <property type="gene ID" value="ASIM_0001512801"/>
</dbReference>
<evidence type="ECO:0000313" key="2">
    <source>
        <dbReference type="EMBL" id="VDK52700.1"/>
    </source>
</evidence>
<organism evidence="4">
    <name type="scientific">Anisakis simplex</name>
    <name type="common">Herring worm</name>
    <dbReference type="NCBI Taxonomy" id="6269"/>
    <lineage>
        <taxon>Eukaryota</taxon>
        <taxon>Metazoa</taxon>
        <taxon>Ecdysozoa</taxon>
        <taxon>Nematoda</taxon>
        <taxon>Chromadorea</taxon>
        <taxon>Rhabditida</taxon>
        <taxon>Spirurina</taxon>
        <taxon>Ascaridomorpha</taxon>
        <taxon>Ascaridoidea</taxon>
        <taxon>Anisakidae</taxon>
        <taxon>Anisakis</taxon>
        <taxon>Anisakis simplex complex</taxon>
    </lineage>
</organism>
<protein>
    <submittedName>
        <fullName evidence="4">Protein pangolin</fullName>
    </submittedName>
</protein>
<dbReference type="Proteomes" id="UP000267096">
    <property type="component" value="Unassembled WGS sequence"/>
</dbReference>
<sequence>MKDVKVENLETEAAFPLTGIESNPLFALMWTTQNLAALAAAGATPPMPPNSLQPFLNASSAALQHLNPFLQSLAAHQNIGFSAYPNITAASSPTLSLDNKESHMDRTSKRSDSPAYANDSNNSKRMKLSPPVNALQQQQQPCTSTAASSTGASSSNSEQPSGKYLCNIFL</sequence>
<reference evidence="2 3" key="2">
    <citation type="submission" date="2018-11" db="EMBL/GenBank/DDBJ databases">
        <authorList>
            <consortium name="Pathogen Informatics"/>
        </authorList>
    </citation>
    <scope>NUCLEOTIDE SEQUENCE [LARGE SCALE GENOMIC DNA]</scope>
</reference>
<feature type="region of interest" description="Disordered" evidence="1">
    <location>
        <begin position="95"/>
        <end position="161"/>
    </location>
</feature>
<name>A0A0M3K2I3_ANISI</name>
<feature type="compositionally biased region" description="Basic and acidic residues" evidence="1">
    <location>
        <begin position="98"/>
        <end position="112"/>
    </location>
</feature>
<keyword evidence="3" id="KW-1185">Reference proteome</keyword>
<feature type="compositionally biased region" description="Low complexity" evidence="1">
    <location>
        <begin position="143"/>
        <end position="157"/>
    </location>
</feature>
<dbReference type="OrthoDB" id="5850695at2759"/>
<evidence type="ECO:0000313" key="4">
    <source>
        <dbReference type="WBParaSite" id="ASIM_0001512801-mRNA-1"/>
    </source>
</evidence>
<dbReference type="AlphaFoldDB" id="A0A0M3K2I3"/>
<evidence type="ECO:0000313" key="3">
    <source>
        <dbReference type="Proteomes" id="UP000267096"/>
    </source>
</evidence>
<reference evidence="4" key="1">
    <citation type="submission" date="2017-02" db="UniProtKB">
        <authorList>
            <consortium name="WormBaseParasite"/>
        </authorList>
    </citation>
    <scope>IDENTIFICATION</scope>
</reference>
<proteinExistence type="predicted"/>
<evidence type="ECO:0000256" key="1">
    <source>
        <dbReference type="SAM" id="MobiDB-lite"/>
    </source>
</evidence>
<gene>
    <name evidence="2" type="ORF">ASIM_LOCUS14538</name>
</gene>
<dbReference type="EMBL" id="UYRR01031804">
    <property type="protein sequence ID" value="VDK52700.1"/>
    <property type="molecule type" value="Genomic_DNA"/>
</dbReference>